<evidence type="ECO:0000313" key="5">
    <source>
        <dbReference type="Proteomes" id="UP001211894"/>
    </source>
</evidence>
<dbReference type="Pfam" id="PF00583">
    <property type="entry name" value="Acetyltransf_1"/>
    <property type="match status" value="1"/>
</dbReference>
<evidence type="ECO:0000313" key="4">
    <source>
        <dbReference type="EMBL" id="MDA7027442.1"/>
    </source>
</evidence>
<dbReference type="EMBL" id="JAQKAB010000008">
    <property type="protein sequence ID" value="MDA7027442.1"/>
    <property type="molecule type" value="Genomic_DNA"/>
</dbReference>
<comment type="caution">
    <text evidence="4">The sequence shown here is derived from an EMBL/GenBank/DDBJ whole genome shotgun (WGS) entry which is preliminary data.</text>
</comment>
<dbReference type="PANTHER" id="PTHR43420">
    <property type="entry name" value="ACETYLTRANSFERASE"/>
    <property type="match status" value="1"/>
</dbReference>
<dbReference type="PROSITE" id="PS51186">
    <property type="entry name" value="GNAT"/>
    <property type="match status" value="1"/>
</dbReference>
<dbReference type="CDD" id="cd04301">
    <property type="entry name" value="NAT_SF"/>
    <property type="match status" value="1"/>
</dbReference>
<reference evidence="4 5" key="1">
    <citation type="submission" date="2023-01" db="EMBL/GenBank/DDBJ databases">
        <title>Bacillus changyiensis sp. nov., isolated from a coastal deposit.</title>
        <authorList>
            <person name="Xiao G."/>
            <person name="Lai Q."/>
            <person name="Hu Z."/>
            <person name="Shao Z."/>
        </authorList>
    </citation>
    <scope>NUCLEOTIDE SEQUENCE [LARGE SCALE GENOMIC DNA]</scope>
    <source>
        <strain evidence="4 5">CLL-7-23</strain>
    </source>
</reference>
<dbReference type="PANTHER" id="PTHR43420:SF43">
    <property type="entry name" value="SPERMINE_SPERMIDINE ACETYLTRANSFERASE"/>
    <property type="match status" value="1"/>
</dbReference>
<sequence>MIIRNMEKRDIPQVQEVAKVSWHHTYEGIIPLDIQKKFLQSAYSDERMQRRKQYSLVLVSEIEGKIVGFSNFSFVNDEGIAGLVAIYIYPDDQGKGIGTALLEEGIKRLQGVKKVLVHVEKDNQVGKYFYTAKGFVEESEFTEDFEGHTLETIRMVLDI</sequence>
<evidence type="ECO:0000256" key="2">
    <source>
        <dbReference type="ARBA" id="ARBA00023315"/>
    </source>
</evidence>
<keyword evidence="1" id="KW-0808">Transferase</keyword>
<organism evidence="4 5">
    <name type="scientific">Bacillus changyiensis</name>
    <dbReference type="NCBI Taxonomy" id="3004103"/>
    <lineage>
        <taxon>Bacteria</taxon>
        <taxon>Bacillati</taxon>
        <taxon>Bacillota</taxon>
        <taxon>Bacilli</taxon>
        <taxon>Bacillales</taxon>
        <taxon>Bacillaceae</taxon>
        <taxon>Bacillus</taxon>
    </lineage>
</organism>
<accession>A0ABT4X7X6</accession>
<dbReference type="Gene3D" id="3.40.630.30">
    <property type="match status" value="1"/>
</dbReference>
<protein>
    <submittedName>
        <fullName evidence="4">GNAT family N-acetyltransferase</fullName>
    </submittedName>
</protein>
<evidence type="ECO:0000259" key="3">
    <source>
        <dbReference type="PROSITE" id="PS51186"/>
    </source>
</evidence>
<dbReference type="InterPro" id="IPR000182">
    <property type="entry name" value="GNAT_dom"/>
</dbReference>
<keyword evidence="2" id="KW-0012">Acyltransferase</keyword>
<dbReference type="InterPro" id="IPR050680">
    <property type="entry name" value="YpeA/RimI_acetyltransf"/>
</dbReference>
<evidence type="ECO:0000256" key="1">
    <source>
        <dbReference type="ARBA" id="ARBA00022679"/>
    </source>
</evidence>
<name>A0ABT4X7X6_9BACI</name>
<gene>
    <name evidence="4" type="ORF">PJ311_12685</name>
</gene>
<keyword evidence="5" id="KW-1185">Reference proteome</keyword>
<dbReference type="RefSeq" id="WP_271341283.1">
    <property type="nucleotide sequence ID" value="NZ_JAQKAB010000008.1"/>
</dbReference>
<proteinExistence type="predicted"/>
<feature type="domain" description="N-acetyltransferase" evidence="3">
    <location>
        <begin position="1"/>
        <end position="159"/>
    </location>
</feature>
<dbReference type="InterPro" id="IPR016181">
    <property type="entry name" value="Acyl_CoA_acyltransferase"/>
</dbReference>
<dbReference type="Proteomes" id="UP001211894">
    <property type="component" value="Unassembled WGS sequence"/>
</dbReference>
<dbReference type="SUPFAM" id="SSF55729">
    <property type="entry name" value="Acyl-CoA N-acyltransferases (Nat)"/>
    <property type="match status" value="1"/>
</dbReference>